<evidence type="ECO:0000256" key="2">
    <source>
        <dbReference type="SAM" id="SignalP"/>
    </source>
</evidence>
<keyword evidence="2" id="KW-0732">Signal</keyword>
<dbReference type="Proteomes" id="UP000366051">
    <property type="component" value="Chromosome"/>
</dbReference>
<evidence type="ECO:0000313" key="5">
    <source>
        <dbReference type="Proteomes" id="UP000366051"/>
    </source>
</evidence>
<dbReference type="InterPro" id="IPR032599">
    <property type="entry name" value="YcdB/YcdC_rep_domain"/>
</dbReference>
<reference evidence="5" key="1">
    <citation type="submission" date="2019-11" db="EMBL/GenBank/DDBJ databases">
        <title>Genome sequence of Heliorestis convoluta strain HH, an alkaliphilic and minimalistic phototrophic bacterium from a soda lake in Egypt.</title>
        <authorList>
            <person name="Dewey E.D."/>
            <person name="Stokes L.M."/>
            <person name="Burchell B.M."/>
            <person name="Shaffer K.N."/>
            <person name="Huntington A.M."/>
            <person name="Baker J.M."/>
            <person name="Nadendla S."/>
            <person name="Giglio M.G."/>
            <person name="Touchman J.W."/>
            <person name="Blankenship R.E."/>
            <person name="Madigan M.T."/>
            <person name="Sattley W.M."/>
        </authorList>
    </citation>
    <scope>NUCLEOTIDE SEQUENCE [LARGE SCALE GENOMIC DNA]</scope>
    <source>
        <strain evidence="5">HH</strain>
    </source>
</reference>
<keyword evidence="5" id="KW-1185">Reference proteome</keyword>
<dbReference type="Pfam" id="PF16244">
    <property type="entry name" value="DUF4901"/>
    <property type="match status" value="2"/>
</dbReference>
<protein>
    <recommendedName>
        <fullName evidence="3">SLH domain-containing protein</fullName>
    </recommendedName>
</protein>
<dbReference type="KEGG" id="hcv:FTV88_2393"/>
<feature type="signal peptide" evidence="2">
    <location>
        <begin position="1"/>
        <end position="30"/>
    </location>
</feature>
<name>A0A5Q2N2I6_9FIRM</name>
<gene>
    <name evidence="4" type="ORF">FTV88_2393</name>
</gene>
<evidence type="ECO:0000256" key="1">
    <source>
        <dbReference type="ARBA" id="ARBA00022737"/>
    </source>
</evidence>
<accession>A0A5Q2N2I6</accession>
<dbReference type="OrthoDB" id="2473368at2"/>
<sequence length="753" mass="85783">MAKKGRLLLACSLSVSMSMMLSIFPTDAFAGTKALPANLMMISEQAEVTSEKGFPSPLQEVRLSLEEAIQEAKRIVTIPEDYNSFSYAFEKHSNWQGWSLTWIQQENDRTAASIHLLIDSQSGQLLRLHHWLPYDDRKQSTLSQQEAQKIATQFMQRAAPKYMAQLELEPLDPEAFPWPGQRGQRNYAFHWQRQEASIPVGNDGIRITINSDYASIESFEVTWSQKSLPSSREAISLSKAEQAFTDAGLMKLQYMQPTRYRTFSSDDRAEVLLVYRLTSPSMGRIDALTGQPFIPPQESHLDDNARKEAGDASMPMEEEAALESRALPLTPQEVEAIYKQANLLTEEQAIQAIGQWVDIPSNLRLHGADLSKRENDYVWNFRWQSQEGKMAYMNASVSATTGELLSLYLPHDYEKTIEQDKQIPLEEAQKIAEAFLQKVQPERFAQVELRENDSLWVGPLSENRYQNFYYQRLAHNIPFPGNGFYLVVDRAEQKVIQYNLTWTSAEIPAPENILSEKESHKKYLANYPLQIRYAPHYLPRLDEQQFYLLYEPKSLPNQTFSQIIDAKSGVPLDWQGQEIKKSFDGAFSDIAGHMAEKEIRRLGQAGLFVEYGEVFRPQENLSVLSLLQGLYKLNNPYSFYGPSPSDEVLVKEARENGLIAETVEGKDSVNREIITRAMIGLLNLDQAAKLEQIYQVPYEDQDRFPAGFRGYAALAWGFNLPGSNDKTFAPEETVTRAEAAVMIMRTLEIRQAM</sequence>
<dbReference type="InterPro" id="IPR001119">
    <property type="entry name" value="SLH_dom"/>
</dbReference>
<dbReference type="RefSeq" id="WP_153725657.1">
    <property type="nucleotide sequence ID" value="NZ_CP045875.1"/>
</dbReference>
<dbReference type="EMBL" id="CP045875">
    <property type="protein sequence ID" value="QGG48491.1"/>
    <property type="molecule type" value="Genomic_DNA"/>
</dbReference>
<dbReference type="AlphaFoldDB" id="A0A5Q2N2I6"/>
<feature type="domain" description="SLH" evidence="3">
    <location>
        <begin position="695"/>
        <end position="753"/>
    </location>
</feature>
<evidence type="ECO:0000313" key="4">
    <source>
        <dbReference type="EMBL" id="QGG48491.1"/>
    </source>
</evidence>
<proteinExistence type="predicted"/>
<dbReference type="Pfam" id="PF00395">
    <property type="entry name" value="SLH"/>
    <property type="match status" value="2"/>
</dbReference>
<keyword evidence="1" id="KW-0677">Repeat</keyword>
<organism evidence="4 5">
    <name type="scientific">Heliorestis convoluta</name>
    <dbReference type="NCBI Taxonomy" id="356322"/>
    <lineage>
        <taxon>Bacteria</taxon>
        <taxon>Bacillati</taxon>
        <taxon>Bacillota</taxon>
        <taxon>Clostridia</taxon>
        <taxon>Eubacteriales</taxon>
        <taxon>Heliobacteriaceae</taxon>
        <taxon>Heliorestis</taxon>
    </lineage>
</organism>
<feature type="chain" id="PRO_5024462199" description="SLH domain-containing protein" evidence="2">
    <location>
        <begin position="31"/>
        <end position="753"/>
    </location>
</feature>
<dbReference type="PROSITE" id="PS51272">
    <property type="entry name" value="SLH"/>
    <property type="match status" value="1"/>
</dbReference>
<evidence type="ECO:0000259" key="3">
    <source>
        <dbReference type="PROSITE" id="PS51272"/>
    </source>
</evidence>